<feature type="compositionally biased region" description="Polar residues" evidence="1">
    <location>
        <begin position="198"/>
        <end position="213"/>
    </location>
</feature>
<organism evidence="2">
    <name type="scientific">Zeugodacus cucurbitae</name>
    <name type="common">Melon fruit fly</name>
    <name type="synonym">Bactrocera cucurbitae</name>
    <dbReference type="NCBI Taxonomy" id="28588"/>
    <lineage>
        <taxon>Eukaryota</taxon>
        <taxon>Metazoa</taxon>
        <taxon>Ecdysozoa</taxon>
        <taxon>Arthropoda</taxon>
        <taxon>Hexapoda</taxon>
        <taxon>Insecta</taxon>
        <taxon>Pterygota</taxon>
        <taxon>Neoptera</taxon>
        <taxon>Endopterygota</taxon>
        <taxon>Diptera</taxon>
        <taxon>Brachycera</taxon>
        <taxon>Muscomorpha</taxon>
        <taxon>Tephritoidea</taxon>
        <taxon>Tephritidae</taxon>
        <taxon>Zeugodacus</taxon>
        <taxon>Zeugodacus</taxon>
    </lineage>
</organism>
<protein>
    <submittedName>
        <fullName evidence="2">Protein translocase subunit SecA</fullName>
    </submittedName>
</protein>
<feature type="compositionally biased region" description="Acidic residues" evidence="1">
    <location>
        <begin position="255"/>
        <end position="266"/>
    </location>
</feature>
<feature type="region of interest" description="Disordered" evidence="1">
    <location>
        <begin position="142"/>
        <end position="171"/>
    </location>
</feature>
<evidence type="ECO:0000256" key="1">
    <source>
        <dbReference type="SAM" id="MobiDB-lite"/>
    </source>
</evidence>
<name>A0A0A1WZN5_ZEUCU</name>
<feature type="compositionally biased region" description="Polar residues" evidence="1">
    <location>
        <begin position="152"/>
        <end position="169"/>
    </location>
</feature>
<reference evidence="2" key="1">
    <citation type="submission" date="2014-11" db="EMBL/GenBank/DDBJ databases">
        <authorList>
            <person name="Geib S."/>
        </authorList>
    </citation>
    <scope>NUCLEOTIDE SEQUENCE</scope>
</reference>
<evidence type="ECO:0000313" key="2">
    <source>
        <dbReference type="EMBL" id="JAD03995.1"/>
    </source>
</evidence>
<sequence length="274" mass="30332">MKHQKAPKRVRQCVDLVKLIKNRPRNLPYYYPRYSNAGRGYKNENNCLFYNASGNYHQSCIFHSLNGPTHALDSESTHSLFHMTNCCAPIHSDCSSSAAEELNQKSSKHELFKAKSQFTVLSYGSLIELNKVSNTTLNTNKLQQEEHDNSEPCCSNKSKSEIENNTNDATPIDEVSLSASAVISSETITPEEETNNEGSALNVSQSTLQQEATTTVAEHTVSRQMLADEEAGGDGHHNNSIIEIEITLLSGNDTNSEEEDEGDDETPMQQESGE</sequence>
<feature type="region of interest" description="Disordered" evidence="1">
    <location>
        <begin position="229"/>
        <end position="274"/>
    </location>
</feature>
<proteinExistence type="predicted"/>
<gene>
    <name evidence="2" type="primary">secA_3</name>
    <name evidence="2" type="ORF">g.19221</name>
</gene>
<reference evidence="2" key="2">
    <citation type="journal article" date="2015" name="Gigascience">
        <title>Reconstructing a comprehensive transcriptome assembly of a white-pupal translocated strain of the pest fruit fly Bactrocera cucurbitae.</title>
        <authorList>
            <person name="Sim S.B."/>
            <person name="Calla B."/>
            <person name="Hall B."/>
            <person name="DeRego T."/>
            <person name="Geib S.M."/>
        </authorList>
    </citation>
    <scope>NUCLEOTIDE SEQUENCE</scope>
</reference>
<feature type="region of interest" description="Disordered" evidence="1">
    <location>
        <begin position="186"/>
        <end position="213"/>
    </location>
</feature>
<accession>A0A0A1WZN5</accession>
<dbReference type="EMBL" id="GBXI01010297">
    <property type="protein sequence ID" value="JAD03995.1"/>
    <property type="molecule type" value="Transcribed_RNA"/>
</dbReference>
<dbReference type="AlphaFoldDB" id="A0A0A1WZN5"/>